<dbReference type="Pfam" id="PF12878">
    <property type="entry name" value="SICA_beta"/>
    <property type="match status" value="6"/>
</dbReference>
<dbReference type="Proteomes" id="UP000182128">
    <property type="component" value="Unassembled WGS sequence"/>
</dbReference>
<proteinExistence type="predicted"/>
<gene>
    <name evidence="5" type="ORF">PKNA1_C2_0203000</name>
</gene>
<organism evidence="5 6">
    <name type="scientific">Plasmodium knowlesi (strain H)</name>
    <dbReference type="NCBI Taxonomy" id="5851"/>
    <lineage>
        <taxon>Eukaryota</taxon>
        <taxon>Sar</taxon>
        <taxon>Alveolata</taxon>
        <taxon>Apicomplexa</taxon>
        <taxon>Aconoidasida</taxon>
        <taxon>Haemosporida</taxon>
        <taxon>Plasmodiidae</taxon>
        <taxon>Plasmodium</taxon>
        <taxon>Plasmodium (Plasmodium)</taxon>
    </lineage>
</organism>
<feature type="domain" description="Schizont-infected cell agglutination C-terminal" evidence="3">
    <location>
        <begin position="1700"/>
        <end position="1846"/>
    </location>
</feature>
<feature type="domain" description="Schizont-infected cell agglutination extracellular beta" evidence="2">
    <location>
        <begin position="1456"/>
        <end position="1639"/>
    </location>
</feature>
<feature type="domain" description="Schizont-infected cell agglutination extracellular beta" evidence="2">
    <location>
        <begin position="1212"/>
        <end position="1397"/>
    </location>
</feature>
<feature type="compositionally biased region" description="Basic residues" evidence="1">
    <location>
        <begin position="338"/>
        <end position="350"/>
    </location>
</feature>
<evidence type="ECO:0000259" key="3">
    <source>
        <dbReference type="Pfam" id="PF12879"/>
    </source>
</evidence>
<accession>A0A1A7VUM7</accession>
<feature type="domain" description="Schizont-infected cell agglutination extracellular beta" evidence="2">
    <location>
        <begin position="586"/>
        <end position="744"/>
    </location>
</feature>
<feature type="region of interest" description="Disordered" evidence="1">
    <location>
        <begin position="623"/>
        <end position="654"/>
    </location>
</feature>
<protein>
    <submittedName>
        <fullName evidence="5">SICAvar, type I</fullName>
    </submittedName>
</protein>
<feature type="domain" description="Schizont-infected cell agglutination extracellular alpha" evidence="4">
    <location>
        <begin position="15"/>
        <end position="198"/>
    </location>
</feature>
<feature type="domain" description="Schizont-infected cell agglutination extracellular beta" evidence="2">
    <location>
        <begin position="783"/>
        <end position="949"/>
    </location>
</feature>
<dbReference type="Pfam" id="PF12887">
    <property type="entry name" value="SICA_alpha"/>
    <property type="match status" value="1"/>
</dbReference>
<sequence length="1847" mass="205451">MSTGPTAAPGAASAGLLEEWMKAIVKNNAGGVASSDPEDIIKRMKDDLRTTWEKLGSRLKAQEAQEIRNLCFEGVKWAGKKLSFEQQYMGDVCMAIAEVKYFMSGLKTRGKWKAVEVETPSEPHEWYPRCIVGSVALSEIYGDHCKLKEVIGEILQKVDRKIEDDYGGKGASLSKCKGVGSTALIFGRSVLGDTIKSWTKARRDEKRGGGYRVGGLWDRWEHVCKQKGKTEAEKETKKKELRKENADTIVQFMKMGNTNSGQNNAISLAQTLMDDNIKLSDDTIKGVLREMVTDSTNGQVDAGKIQAGLQKLGSETQKTLGINVIKRRKSDKKEEKEKKKRINKKKGKGKKKNVLILEENTENCIKSTLDNTSGKSNNNTLCKRLGCMKYLWQNVPPGEQGTIEDFWNKNVQALWKELAGKMKENGGTGNGNGCNKIPNATHSEKTACKYLHAGLKQLYENPTTAKPSASPTGDDNKLLSNPSFRQTMGCLLLHSYAKHMKSKAACNIEKGITEAFKLGEKLSDGNNGNCSGKGPCVPCQWNDTSIGTCTVKIETTLAKTRVEKIVQVDDTNTTSIMGNINKMNGLCDHMKCLASRVNSSPSKSTFWEKTGEVGQLWKDLSNAMTKNGGQDSGNGCDKMDSGSGTNGQREATNPEKRACKHLTAGFNRLKEIAASDGNEYPILFEHPSLKKAVGCFLLHAYANKMREDSTCVIDSGLKKAFDTAGKSLNEVECKWDDDEYEGCNVKITTNSNTQTEAKTKVQDIVTDGTTVTDALKKINEINKLCDYIKCAAPNWFKQNEQVKNGTKKDWCQFWEEGVRSKLEEMFQHIEKDHAKQTNGVCESFGDGNPQSVERKACNHITAGLEHLKTVSSTGKQLLDRAVGCFALNMYADQIIEQSNKFCPIDESKINEMFKTWNANNKISCQTSAGNTEDCSVCDRVQNSELTKCQLSVDSNLVDKTKGTCSDNDNRENVQPQMKKLLEDKDTIKMEEKVSKITDITKSSLCTQLQCAAKKWNTTNGMQGSATWNQFWTKTGDVGKLWIELSNAMTKNGGQDSGNGCNQMDNGTNERDATTPEKKACLHLSAGFNQLKEDASANSNDYPILSTNPSLRQTVGCILLKEYAKKMQNQSTCVITSGLEKAFKSWKPEKNGRCASGIACIDCNWDDNEYDSCDVKITTNGTPSNAKTAVGTVLDEKKNELKSTMDKINDTKTLCQQLQCAAPRWFERNKVTKQNGTDNRTWCEFWNEGVKPELTNLFTAIQTDGKGKSNTITTARTCQGFGYGNTDSVERKACNYIAAGLQHIKGITGSSNGVAQSNDQYKELLDRAVACIALNMYADQIREKSKDKCPIDESKIQRMFDFWNAINNNSCLTSASRANNKNCFVCKRLQGSYFADCNLSVSNTLVDTTSPQSGSRTTCTDKDNNTNKNVSKKIDDLLKEESKMEGTLKEINKMNDFCTQLQCAARKWKLANSKNGQIGTLFWSDIHSAAEKELTTLLHHMTQSKNQEEVAIYCSDKDANWYKYGHKQGRTNKAACLLFAAGLKHIYVRGKGSVKGPSFEQTMGCLFLKEYAKQLKDLANEKKQGHSWVHPYCSIDKGITHAFNKSKNIMEETSNCNKNVSINSCFVCTQNENDYKNCHIGSDSVKTNVESMFNEETNKDHMQQTLENTVCPILLTDILTPFLPLAPVSIGLSAMAYYLWKYFGPLGKGGARFRRSPAEIPGSSVQEQVLDHVQQDSSHEYRLVKERKPRSAPTRTKRSGRANRRTIIEIHFEVLDECQKGDTQLNQKDFLELLVQEFMGSELMEEEQVLMEGVPMERVPIEEVPMERLSIEEVPLERVPSLGSGFMV</sequence>
<dbReference type="InterPro" id="IPR024288">
    <property type="entry name" value="SICA_C"/>
</dbReference>
<feature type="compositionally biased region" description="Polar residues" evidence="1">
    <location>
        <begin position="642"/>
        <end position="651"/>
    </location>
</feature>
<dbReference type="InterPro" id="IPR024285">
    <property type="entry name" value="SICA_extracell_b"/>
</dbReference>
<evidence type="ECO:0000259" key="2">
    <source>
        <dbReference type="Pfam" id="PF12878"/>
    </source>
</evidence>
<evidence type="ECO:0000259" key="4">
    <source>
        <dbReference type="Pfam" id="PF12887"/>
    </source>
</evidence>
<feature type="domain" description="Schizont-infected cell agglutination extracellular beta" evidence="2">
    <location>
        <begin position="380"/>
        <end position="550"/>
    </location>
</feature>
<feature type="region of interest" description="Disordered" evidence="1">
    <location>
        <begin position="325"/>
        <end position="350"/>
    </location>
</feature>
<dbReference type="Pfam" id="PF12879">
    <property type="entry name" value="SICA_C"/>
    <property type="match status" value="1"/>
</dbReference>
<reference evidence="6" key="1">
    <citation type="submission" date="2016-05" db="EMBL/GenBank/DDBJ databases">
        <authorList>
            <person name="Sharaf H."/>
        </authorList>
    </citation>
    <scope>NUCLEOTIDE SEQUENCE [LARGE SCALE GENOMIC DNA]</scope>
    <source>
        <strain evidence="6">H</strain>
    </source>
</reference>
<dbReference type="InterPro" id="IPR024290">
    <property type="entry name" value="SICA_extracell_a"/>
</dbReference>
<feature type="domain" description="Schizont-infected cell agglutination extracellular beta" evidence="2">
    <location>
        <begin position="1003"/>
        <end position="1173"/>
    </location>
</feature>
<name>A0A1A7VUM7_PLAKH</name>
<evidence type="ECO:0000313" key="5">
    <source>
        <dbReference type="EMBL" id="SBO25521.1"/>
    </source>
</evidence>
<evidence type="ECO:0000313" key="6">
    <source>
        <dbReference type="Proteomes" id="UP000182128"/>
    </source>
</evidence>
<dbReference type="EMBL" id="CWHQ02000015">
    <property type="protein sequence ID" value="SBO25521.1"/>
    <property type="molecule type" value="Genomic_DNA"/>
</dbReference>
<evidence type="ECO:0000256" key="1">
    <source>
        <dbReference type="SAM" id="MobiDB-lite"/>
    </source>
</evidence>